<feature type="transmembrane region" description="Helical" evidence="5">
    <location>
        <begin position="414"/>
        <end position="431"/>
    </location>
</feature>
<evidence type="ECO:0000259" key="6">
    <source>
        <dbReference type="Pfam" id="PF00324"/>
    </source>
</evidence>
<feature type="transmembrane region" description="Helical" evidence="5">
    <location>
        <begin position="37"/>
        <end position="57"/>
    </location>
</feature>
<evidence type="ECO:0000256" key="4">
    <source>
        <dbReference type="ARBA" id="ARBA00023136"/>
    </source>
</evidence>
<dbReference type="InterPro" id="IPR050367">
    <property type="entry name" value="APC_superfamily"/>
</dbReference>
<name>A0A7W4K5N5_9PROT</name>
<dbReference type="GO" id="GO:0055085">
    <property type="term" value="P:transmembrane transport"/>
    <property type="evidence" value="ECO:0007669"/>
    <property type="project" value="InterPro"/>
</dbReference>
<reference evidence="7 8" key="1">
    <citation type="submission" date="2020-04" db="EMBL/GenBank/DDBJ databases">
        <title>Description of novel Gluconacetobacter.</title>
        <authorList>
            <person name="Sombolestani A."/>
        </authorList>
    </citation>
    <scope>NUCLEOTIDE SEQUENCE [LARGE SCALE GENOMIC DNA]</scope>
    <source>
        <strain evidence="7 8">LMG 27802</strain>
    </source>
</reference>
<evidence type="ECO:0000256" key="2">
    <source>
        <dbReference type="ARBA" id="ARBA00022692"/>
    </source>
</evidence>
<sequence>MLNRSLSLWQLVLIGMVIVQPTAPMGIYGVISNTAHGHVVTAILIAMAAMLFTAVSYGRMARLYPSAGSAYVYVRQEIHPALGFVVGWALLLDYLLNPLVCTAFCAKAMTNIVPGVPYYAWVPAFVGLFTLLNLRGVQTSARLSGAMCGVLLLVVVVFLAFVWHRVAGAGHDAAFFWRPFHDPASFRPDRVLAGASVAVLTYIGFDAVSTLSEEARDPRRAVMRAIMLVCLTTGLLSGLEVYAAQLVWGSAPFPAGNVESAFAMVAGRLGGVALFQMINVALLVATVGSGLGSQLAAGRLLYSMGRAGALPRRFFGTLDPVHRIPRNNILAVGAVTVAGAEMMEAFAGRLGGDAFEIGAQALNFGAFVAFMGVNAAAFAAYAIRQRRRSPGFVLTPLAGFAICAFVWAHLNRTALIVGGSWLAWGVVYGGWRTLAARGRTGLGDMAVPEAE</sequence>
<keyword evidence="4 5" id="KW-0472">Membrane</keyword>
<feature type="transmembrane region" description="Helical" evidence="5">
    <location>
        <begin position="116"/>
        <end position="134"/>
    </location>
</feature>
<dbReference type="Pfam" id="PF00324">
    <property type="entry name" value="AA_permease"/>
    <property type="match status" value="1"/>
</dbReference>
<evidence type="ECO:0000256" key="3">
    <source>
        <dbReference type="ARBA" id="ARBA00022989"/>
    </source>
</evidence>
<dbReference type="PANTHER" id="PTHR42770:SF8">
    <property type="entry name" value="PUTRESCINE IMPORTER PUUP"/>
    <property type="match status" value="1"/>
</dbReference>
<evidence type="ECO:0000313" key="7">
    <source>
        <dbReference type="EMBL" id="MBB2200733.1"/>
    </source>
</evidence>
<dbReference type="Gene3D" id="1.20.1740.10">
    <property type="entry name" value="Amino acid/polyamine transporter I"/>
    <property type="match status" value="1"/>
</dbReference>
<keyword evidence="8" id="KW-1185">Reference proteome</keyword>
<evidence type="ECO:0000313" key="8">
    <source>
        <dbReference type="Proteomes" id="UP000578030"/>
    </source>
</evidence>
<feature type="transmembrane region" description="Helical" evidence="5">
    <location>
        <begin position="12"/>
        <end position="31"/>
    </location>
</feature>
<keyword evidence="2 5" id="KW-0812">Transmembrane</keyword>
<feature type="transmembrane region" description="Helical" evidence="5">
    <location>
        <begin position="78"/>
        <end position="96"/>
    </location>
</feature>
<feature type="transmembrane region" description="Helical" evidence="5">
    <location>
        <begin position="221"/>
        <end position="242"/>
    </location>
</feature>
<evidence type="ECO:0000256" key="1">
    <source>
        <dbReference type="ARBA" id="ARBA00004141"/>
    </source>
</evidence>
<dbReference type="PANTHER" id="PTHR42770">
    <property type="entry name" value="AMINO ACID TRANSPORTER-RELATED"/>
    <property type="match status" value="1"/>
</dbReference>
<comment type="caution">
    <text evidence="7">The sequence shown here is derived from an EMBL/GenBank/DDBJ whole genome shotgun (WGS) entry which is preliminary data.</text>
</comment>
<proteinExistence type="predicted"/>
<feature type="transmembrane region" description="Helical" evidence="5">
    <location>
        <begin position="390"/>
        <end position="408"/>
    </location>
</feature>
<dbReference type="EMBL" id="JABEQM010000002">
    <property type="protein sequence ID" value="MBB2200733.1"/>
    <property type="molecule type" value="Genomic_DNA"/>
</dbReference>
<keyword evidence="3 5" id="KW-1133">Transmembrane helix</keyword>
<feature type="domain" description="Amino acid permease/ SLC12A" evidence="6">
    <location>
        <begin position="25"/>
        <end position="413"/>
    </location>
</feature>
<dbReference type="InterPro" id="IPR004841">
    <property type="entry name" value="AA-permease/SLC12A_dom"/>
</dbReference>
<dbReference type="PIRSF" id="PIRSF006060">
    <property type="entry name" value="AA_transporter"/>
    <property type="match status" value="1"/>
</dbReference>
<protein>
    <submittedName>
        <fullName evidence="7">APC family permease</fullName>
    </submittedName>
</protein>
<dbReference type="Proteomes" id="UP000578030">
    <property type="component" value="Unassembled WGS sequence"/>
</dbReference>
<feature type="transmembrane region" description="Helical" evidence="5">
    <location>
        <begin position="191"/>
        <end position="209"/>
    </location>
</feature>
<comment type="subcellular location">
    <subcellularLocation>
        <location evidence="1">Membrane</location>
        <topology evidence="1">Multi-pass membrane protein</topology>
    </subcellularLocation>
</comment>
<dbReference type="GO" id="GO:0016020">
    <property type="term" value="C:membrane"/>
    <property type="evidence" value="ECO:0007669"/>
    <property type="project" value="UniProtKB-SubCell"/>
</dbReference>
<accession>A0A7W4K5N5</accession>
<gene>
    <name evidence="7" type="ORF">HLH28_03920</name>
</gene>
<evidence type="ECO:0000256" key="5">
    <source>
        <dbReference type="SAM" id="Phobius"/>
    </source>
</evidence>
<dbReference type="AlphaFoldDB" id="A0A7W4K5N5"/>
<feature type="transmembrane region" description="Helical" evidence="5">
    <location>
        <begin position="329"/>
        <end position="350"/>
    </location>
</feature>
<organism evidence="7 8">
    <name type="scientific">Gluconacetobacter tumulisoli</name>
    <dbReference type="NCBI Taxonomy" id="1286189"/>
    <lineage>
        <taxon>Bacteria</taxon>
        <taxon>Pseudomonadati</taxon>
        <taxon>Pseudomonadota</taxon>
        <taxon>Alphaproteobacteria</taxon>
        <taxon>Acetobacterales</taxon>
        <taxon>Acetobacteraceae</taxon>
        <taxon>Gluconacetobacter</taxon>
    </lineage>
</organism>
<feature type="transmembrane region" description="Helical" evidence="5">
    <location>
        <begin position="362"/>
        <end position="383"/>
    </location>
</feature>
<feature type="transmembrane region" description="Helical" evidence="5">
    <location>
        <begin position="146"/>
        <end position="166"/>
    </location>
</feature>